<evidence type="ECO:0000256" key="4">
    <source>
        <dbReference type="SAM" id="MobiDB-lite"/>
    </source>
</evidence>
<feature type="compositionally biased region" description="Low complexity" evidence="4">
    <location>
        <begin position="702"/>
        <end position="716"/>
    </location>
</feature>
<feature type="repeat" description="TPR" evidence="3">
    <location>
        <begin position="607"/>
        <end position="640"/>
    </location>
</feature>
<dbReference type="InterPro" id="IPR011990">
    <property type="entry name" value="TPR-like_helical_dom_sf"/>
</dbReference>
<evidence type="ECO:0000256" key="2">
    <source>
        <dbReference type="ARBA" id="ARBA00022803"/>
    </source>
</evidence>
<name>A0ABV6T972_9ACTN</name>
<dbReference type="InterPro" id="IPR050498">
    <property type="entry name" value="Ycf3"/>
</dbReference>
<accession>A0ABV6T972</accession>
<keyword evidence="6" id="KW-1185">Reference proteome</keyword>
<evidence type="ECO:0000256" key="1">
    <source>
        <dbReference type="ARBA" id="ARBA00022737"/>
    </source>
</evidence>
<reference evidence="5 6" key="1">
    <citation type="submission" date="2024-09" db="EMBL/GenBank/DDBJ databases">
        <authorList>
            <person name="Sun Q."/>
            <person name="Mori K."/>
        </authorList>
    </citation>
    <scope>NUCLEOTIDE SEQUENCE [LARGE SCALE GENOMIC DNA]</scope>
    <source>
        <strain evidence="5 6">JCM 4557</strain>
    </source>
</reference>
<feature type="compositionally biased region" description="Polar residues" evidence="4">
    <location>
        <begin position="1"/>
        <end position="10"/>
    </location>
</feature>
<dbReference type="PANTHER" id="PTHR44858:SF1">
    <property type="entry name" value="UDP-N-ACETYLGLUCOSAMINE--PEPTIDE N-ACETYLGLUCOSAMINYLTRANSFERASE SPINDLY-RELATED"/>
    <property type="match status" value="1"/>
</dbReference>
<sequence length="716" mass="77933">MKEGSMNTHLWRSGPNGPGGEPADVTVGCHRRLRGPYTGAGSLVRALVPAAYERWPELVRAHAIEILTMAPELKDRIGAAPETLTSLAAPEERTRIYAAVRTRRLAHGLVEFLHSYTNLRGSGPLGLRFTDIDEADPTDQEFLAILLRRIQGMPISVTVGSRGGDLPDELVSALARYATRLTPAQTATTTATGAPQDPGRLLSAYIASDGTSDDPDELAAYEAADPALRATLHDERAALLLRDGDWSLRLGAVPYHLERGSDPAGAANEALHEAVYYTAGLGLWHAVLDYSDRARAVVDPEQAERYWDFSGKMGSSLAMLGRTQEAEKLYLEVRARYALPMAQMFTGYFMAMLYTRLHPAELRDHQLAKSYLSNTITLASLLPDAEERTFHSVFQRNGMALVEMHLGNMSEALHLVDTGITRLDAELPADRHRLHRSVLVHNRGRVLAALGRLPAALADLTTVIGLDPNYPDYYFERAGLLHKAGQNSAALADYDTAISLSPPFWEVHFNRADLRAKTGDAEGAIADLRRVVELEPAELDARVNLISLLIETGQAKAVEPLLREGLRLTPDDARLLQVRGQLAWDAGSADSARHDFELALESDPDCVAALAGRAALAFDSGDIDTALRDLTRAVELEPGDPDLRYNRAYVHQAAEQWQAAVDDYTLALGLPGADQAELLRQRAKCHRALGDREAERTDLEAATRTAAGSAVSAGAA</sequence>
<dbReference type="EMBL" id="JBHMQV010000001">
    <property type="protein sequence ID" value="MFC0842332.1"/>
    <property type="molecule type" value="Genomic_DNA"/>
</dbReference>
<proteinExistence type="predicted"/>
<protein>
    <submittedName>
        <fullName evidence="5">Tetratricopeptide repeat protein</fullName>
    </submittedName>
</protein>
<keyword evidence="1" id="KW-0677">Repeat</keyword>
<dbReference type="Gene3D" id="1.25.40.10">
    <property type="entry name" value="Tetratricopeptide repeat domain"/>
    <property type="match status" value="2"/>
</dbReference>
<dbReference type="SMART" id="SM00028">
    <property type="entry name" value="TPR"/>
    <property type="match status" value="7"/>
</dbReference>
<organism evidence="5 6">
    <name type="scientific">Streptomyces noboritoensis</name>
    <dbReference type="NCBI Taxonomy" id="67337"/>
    <lineage>
        <taxon>Bacteria</taxon>
        <taxon>Bacillati</taxon>
        <taxon>Actinomycetota</taxon>
        <taxon>Actinomycetes</taxon>
        <taxon>Kitasatosporales</taxon>
        <taxon>Streptomycetaceae</taxon>
        <taxon>Streptomyces</taxon>
    </lineage>
</organism>
<keyword evidence="2 3" id="KW-0802">TPR repeat</keyword>
<feature type="repeat" description="TPR" evidence="3">
    <location>
        <begin position="505"/>
        <end position="538"/>
    </location>
</feature>
<dbReference type="PANTHER" id="PTHR44858">
    <property type="entry name" value="TETRATRICOPEPTIDE REPEAT PROTEIN 6"/>
    <property type="match status" value="1"/>
</dbReference>
<comment type="caution">
    <text evidence="5">The sequence shown here is derived from an EMBL/GenBank/DDBJ whole genome shotgun (WGS) entry which is preliminary data.</text>
</comment>
<feature type="region of interest" description="Disordered" evidence="4">
    <location>
        <begin position="1"/>
        <end position="24"/>
    </location>
</feature>
<dbReference type="SUPFAM" id="SSF48452">
    <property type="entry name" value="TPR-like"/>
    <property type="match status" value="2"/>
</dbReference>
<feature type="region of interest" description="Disordered" evidence="4">
    <location>
        <begin position="691"/>
        <end position="716"/>
    </location>
</feature>
<gene>
    <name evidence="5" type="ORF">ACFH04_01070</name>
</gene>
<feature type="compositionally biased region" description="Basic and acidic residues" evidence="4">
    <location>
        <begin position="691"/>
        <end position="701"/>
    </location>
</feature>
<dbReference type="PROSITE" id="PS50005">
    <property type="entry name" value="TPR"/>
    <property type="match status" value="2"/>
</dbReference>
<dbReference type="Proteomes" id="UP001589887">
    <property type="component" value="Unassembled WGS sequence"/>
</dbReference>
<dbReference type="RefSeq" id="WP_394316199.1">
    <property type="nucleotide sequence ID" value="NZ_JBHMQV010000001.1"/>
</dbReference>
<evidence type="ECO:0000313" key="6">
    <source>
        <dbReference type="Proteomes" id="UP001589887"/>
    </source>
</evidence>
<evidence type="ECO:0000313" key="5">
    <source>
        <dbReference type="EMBL" id="MFC0842332.1"/>
    </source>
</evidence>
<dbReference type="Pfam" id="PF13432">
    <property type="entry name" value="TPR_16"/>
    <property type="match status" value="2"/>
</dbReference>
<evidence type="ECO:0000256" key="3">
    <source>
        <dbReference type="PROSITE-ProRule" id="PRU00339"/>
    </source>
</evidence>
<dbReference type="InterPro" id="IPR019734">
    <property type="entry name" value="TPR_rpt"/>
</dbReference>
<dbReference type="Pfam" id="PF14559">
    <property type="entry name" value="TPR_19"/>
    <property type="match status" value="1"/>
</dbReference>